<dbReference type="InterPro" id="IPR031098">
    <property type="entry name" value="Crust_neurohorm"/>
</dbReference>
<dbReference type="STRING" id="34508.A0A4U8UWH9"/>
<evidence type="ECO:0000256" key="3">
    <source>
        <dbReference type="PIRSR" id="PIRSR631098-51"/>
    </source>
</evidence>
<proteinExistence type="inferred from homology"/>
<comment type="caution">
    <text evidence="4">The sequence shown here is derived from an EMBL/GenBank/DDBJ whole genome shotgun (WGS) entry which is preliminary data.</text>
</comment>
<dbReference type="Pfam" id="PF01147">
    <property type="entry name" value="Crust_neurohorm"/>
    <property type="match status" value="1"/>
</dbReference>
<sequence length="138" mass="16235">MSSLFAVKCCEIMTVMRCATVLYLLSYAAQFKTEAYTLQHRQSTQDIGPKMMDERVYFRQKMSIPWAEDPSCPIHNNEALHAVLDRVCLMCHEMFSHEQPNMRAECRKDCFNNNKFRNCLSIFAPQRPEKSRKSMERI</sequence>
<dbReference type="Proteomes" id="UP000298663">
    <property type="component" value="Unassembled WGS sequence"/>
</dbReference>
<feature type="disulfide bond" evidence="3">
    <location>
        <begin position="72"/>
        <end position="110"/>
    </location>
</feature>
<reference evidence="4 5" key="1">
    <citation type="journal article" date="2015" name="Genome Biol.">
        <title>Comparative genomics of Steinernema reveals deeply conserved gene regulatory networks.</title>
        <authorList>
            <person name="Dillman A.R."/>
            <person name="Macchietto M."/>
            <person name="Porter C.F."/>
            <person name="Rogers A."/>
            <person name="Williams B."/>
            <person name="Antoshechkin I."/>
            <person name="Lee M.M."/>
            <person name="Goodwin Z."/>
            <person name="Lu X."/>
            <person name="Lewis E.E."/>
            <person name="Goodrich-Blair H."/>
            <person name="Stock S.P."/>
            <person name="Adams B.J."/>
            <person name="Sternberg P.W."/>
            <person name="Mortazavi A."/>
        </authorList>
    </citation>
    <scope>NUCLEOTIDE SEQUENCE [LARGE SCALE GENOMIC DNA]</scope>
    <source>
        <strain evidence="4 5">ALL</strain>
    </source>
</reference>
<dbReference type="InterPro" id="IPR018251">
    <property type="entry name" value="Crust_neurhormone_CS"/>
</dbReference>
<organism evidence="4 5">
    <name type="scientific">Steinernema carpocapsae</name>
    <name type="common">Entomopathogenic nematode</name>
    <dbReference type="NCBI Taxonomy" id="34508"/>
    <lineage>
        <taxon>Eukaryota</taxon>
        <taxon>Metazoa</taxon>
        <taxon>Ecdysozoa</taxon>
        <taxon>Nematoda</taxon>
        <taxon>Chromadorea</taxon>
        <taxon>Rhabditida</taxon>
        <taxon>Tylenchina</taxon>
        <taxon>Panagrolaimomorpha</taxon>
        <taxon>Strongyloidoidea</taxon>
        <taxon>Steinernematidae</taxon>
        <taxon>Steinernema</taxon>
    </lineage>
</organism>
<evidence type="ECO:0000256" key="1">
    <source>
        <dbReference type="ARBA" id="ARBA00005447"/>
    </source>
</evidence>
<dbReference type="GO" id="GO:0005576">
    <property type="term" value="C:extracellular region"/>
    <property type="evidence" value="ECO:0007669"/>
    <property type="project" value="InterPro"/>
</dbReference>
<dbReference type="Gene3D" id="1.10.2010.10">
    <property type="entry name" value="Crustacean CHH/MIH/GIH neurohormone"/>
    <property type="match status" value="1"/>
</dbReference>
<dbReference type="OrthoDB" id="6365952at2759"/>
<dbReference type="InterPro" id="IPR035957">
    <property type="entry name" value="Crust_neurohorm_sf"/>
</dbReference>
<dbReference type="GO" id="GO:0005184">
    <property type="term" value="F:neuropeptide hormone activity"/>
    <property type="evidence" value="ECO:0007669"/>
    <property type="project" value="InterPro"/>
</dbReference>
<dbReference type="SUPFAM" id="SSF81778">
    <property type="entry name" value="Crustacean CHH/MIH/GIH neurohormone"/>
    <property type="match status" value="1"/>
</dbReference>
<protein>
    <submittedName>
        <fullName evidence="4">Uncharacterized protein</fullName>
    </submittedName>
</protein>
<evidence type="ECO:0000256" key="2">
    <source>
        <dbReference type="ARBA" id="ARBA00023157"/>
    </source>
</evidence>
<evidence type="ECO:0000313" key="5">
    <source>
        <dbReference type="Proteomes" id="UP000298663"/>
    </source>
</evidence>
<keyword evidence="5" id="KW-1185">Reference proteome</keyword>
<comment type="similarity">
    <text evidence="1">Belongs to the arthropod CHH/MIH/GIH/VIH hormone family.</text>
</comment>
<feature type="disulfide bond" evidence="3">
    <location>
        <begin position="88"/>
        <end position="106"/>
    </location>
</feature>
<feature type="disulfide bond" evidence="3">
    <location>
        <begin position="91"/>
        <end position="119"/>
    </location>
</feature>
<keyword evidence="2 3" id="KW-1015">Disulfide bond</keyword>
<evidence type="ECO:0000313" key="4">
    <source>
        <dbReference type="EMBL" id="TMS36188.1"/>
    </source>
</evidence>
<name>A0A4U8UWH9_STECR</name>
<dbReference type="AlphaFoldDB" id="A0A4U8UWH9"/>
<dbReference type="EMBL" id="AZBU02000001">
    <property type="protein sequence ID" value="TMS36188.1"/>
    <property type="molecule type" value="Genomic_DNA"/>
</dbReference>
<reference evidence="4 5" key="2">
    <citation type="journal article" date="2019" name="G3 (Bethesda)">
        <title>Hybrid Assembly of the Genome of the Entomopathogenic Nematode Steinernema carpocapsae Identifies the X-Chromosome.</title>
        <authorList>
            <person name="Serra L."/>
            <person name="Macchietto M."/>
            <person name="Macias-Munoz A."/>
            <person name="McGill C.J."/>
            <person name="Rodriguez I.M."/>
            <person name="Rodriguez B."/>
            <person name="Murad R."/>
            <person name="Mortazavi A."/>
        </authorList>
    </citation>
    <scope>NUCLEOTIDE SEQUENCE [LARGE SCALE GENOMIC DNA]</scope>
    <source>
        <strain evidence="4 5">ALL</strain>
    </source>
</reference>
<gene>
    <name evidence="4" type="ORF">L596_003419</name>
</gene>
<dbReference type="PROSITE" id="PS01250">
    <property type="entry name" value="CHH_MIH_GIH"/>
    <property type="match status" value="1"/>
</dbReference>
<dbReference type="GO" id="GO:0007623">
    <property type="term" value="P:circadian rhythm"/>
    <property type="evidence" value="ECO:0007669"/>
    <property type="project" value="TreeGrafter"/>
</dbReference>
<accession>A0A4U8UWH9</accession>
<dbReference type="PANTHER" id="PTHR35981:SF2">
    <property type="entry name" value="ION TRANSPORT PEPTIDE, ISOFORM C"/>
    <property type="match status" value="1"/>
</dbReference>
<dbReference type="PANTHER" id="PTHR35981">
    <property type="entry name" value="ION TRANSPORT PEPTIDE, ISOFORM C"/>
    <property type="match status" value="1"/>
</dbReference>